<comment type="caution">
    <text evidence="4">The sequence shown here is derived from an EMBL/GenBank/DDBJ whole genome shotgun (WGS) entry which is preliminary data.</text>
</comment>
<protein>
    <submittedName>
        <fullName evidence="4">Short-subunit dehydrogenase</fullName>
    </submittedName>
</protein>
<evidence type="ECO:0000256" key="1">
    <source>
        <dbReference type="ARBA" id="ARBA00006484"/>
    </source>
</evidence>
<dbReference type="RefSeq" id="WP_106213589.1">
    <property type="nucleotide sequence ID" value="NZ_PVZF01000011.1"/>
</dbReference>
<dbReference type="EMBL" id="PVZF01000011">
    <property type="protein sequence ID" value="PRY12082.1"/>
    <property type="molecule type" value="Genomic_DNA"/>
</dbReference>
<dbReference type="InterPro" id="IPR051911">
    <property type="entry name" value="SDR_oxidoreductase"/>
</dbReference>
<dbReference type="PANTHER" id="PTHR43976">
    <property type="entry name" value="SHORT CHAIN DEHYDROGENASE"/>
    <property type="match status" value="1"/>
</dbReference>
<dbReference type="InterPro" id="IPR002347">
    <property type="entry name" value="SDR_fam"/>
</dbReference>
<dbReference type="InterPro" id="IPR036291">
    <property type="entry name" value="NAD(P)-bd_dom_sf"/>
</dbReference>
<dbReference type="Gene3D" id="3.40.50.720">
    <property type="entry name" value="NAD(P)-binding Rossmann-like Domain"/>
    <property type="match status" value="1"/>
</dbReference>
<dbReference type="Proteomes" id="UP000238083">
    <property type="component" value="Unassembled WGS sequence"/>
</dbReference>
<sequence>MAQRTWFITGSSSGFGRLMTEQLLQQGDRVAATARDTSSLTDLSEIHGDRLWTAQLDVTDTARIREVVAEAFAELGTIDVVVNNAGYGLFGAAEELTDELIEHQLATNLVGPIQVLRAAVPHLRAQGGGRVIQLSTYGGLATNPGASLYHASKWGVEGFMEANAKDLAPFGIGITIVEPGSAATGFRTGGSRLPQPLAAYDGTPAAMSRGIQNPALPSVSDPAKVAAAIIATVDQTPAPLRLVTGSDSFRIIRDALRERLADVEAQEASAAATDLAATTTSGV</sequence>
<dbReference type="AlphaFoldDB" id="A0A2T0QZH2"/>
<keyword evidence="5" id="KW-1185">Reference proteome</keyword>
<dbReference type="PRINTS" id="PR00081">
    <property type="entry name" value="GDHRDH"/>
</dbReference>
<comment type="similarity">
    <text evidence="1 3">Belongs to the short-chain dehydrogenases/reductases (SDR) family.</text>
</comment>
<gene>
    <name evidence="4" type="ORF">CLV37_11138</name>
</gene>
<evidence type="ECO:0000256" key="3">
    <source>
        <dbReference type="RuleBase" id="RU000363"/>
    </source>
</evidence>
<proteinExistence type="inferred from homology"/>
<reference evidence="4 5" key="1">
    <citation type="submission" date="2018-03" db="EMBL/GenBank/DDBJ databases">
        <title>Genomic Encyclopedia of Archaeal and Bacterial Type Strains, Phase II (KMG-II): from individual species to whole genera.</title>
        <authorList>
            <person name="Goeker M."/>
        </authorList>
    </citation>
    <scope>NUCLEOTIDE SEQUENCE [LARGE SCALE GENOMIC DNA]</scope>
    <source>
        <strain evidence="4 5">DSM 19711</strain>
    </source>
</reference>
<dbReference type="GO" id="GO:0016491">
    <property type="term" value="F:oxidoreductase activity"/>
    <property type="evidence" value="ECO:0007669"/>
    <property type="project" value="UniProtKB-KW"/>
</dbReference>
<accession>A0A2T0QZH2</accession>
<dbReference type="CDD" id="cd05374">
    <property type="entry name" value="17beta-HSD-like_SDR_c"/>
    <property type="match status" value="1"/>
</dbReference>
<evidence type="ECO:0000313" key="5">
    <source>
        <dbReference type="Proteomes" id="UP000238083"/>
    </source>
</evidence>
<dbReference type="SUPFAM" id="SSF51735">
    <property type="entry name" value="NAD(P)-binding Rossmann-fold domains"/>
    <property type="match status" value="1"/>
</dbReference>
<evidence type="ECO:0000256" key="2">
    <source>
        <dbReference type="ARBA" id="ARBA00023002"/>
    </source>
</evidence>
<evidence type="ECO:0000313" key="4">
    <source>
        <dbReference type="EMBL" id="PRY12082.1"/>
    </source>
</evidence>
<dbReference type="Pfam" id="PF00106">
    <property type="entry name" value="adh_short"/>
    <property type="match status" value="1"/>
</dbReference>
<dbReference type="OrthoDB" id="9792003at2"/>
<dbReference type="PANTHER" id="PTHR43976:SF16">
    <property type="entry name" value="SHORT-CHAIN DEHYDROGENASE_REDUCTASE FAMILY PROTEIN"/>
    <property type="match status" value="1"/>
</dbReference>
<name>A0A2T0QZH2_9ACTN</name>
<dbReference type="NCBIfam" id="NF005065">
    <property type="entry name" value="PRK06482.1"/>
    <property type="match status" value="1"/>
</dbReference>
<dbReference type="PRINTS" id="PR00080">
    <property type="entry name" value="SDRFAMILY"/>
</dbReference>
<organism evidence="4 5">
    <name type="scientific">Kineococcus rhizosphaerae</name>
    <dbReference type="NCBI Taxonomy" id="559628"/>
    <lineage>
        <taxon>Bacteria</taxon>
        <taxon>Bacillati</taxon>
        <taxon>Actinomycetota</taxon>
        <taxon>Actinomycetes</taxon>
        <taxon>Kineosporiales</taxon>
        <taxon>Kineosporiaceae</taxon>
        <taxon>Kineococcus</taxon>
    </lineage>
</organism>
<keyword evidence="2" id="KW-0560">Oxidoreductase</keyword>